<keyword evidence="1" id="KW-0812">Transmembrane</keyword>
<dbReference type="AlphaFoldDB" id="A0A834Y417"/>
<proteinExistence type="predicted"/>
<gene>
    <name evidence="2" type="ORF">HCN44_009584</name>
</gene>
<feature type="transmembrane region" description="Helical" evidence="1">
    <location>
        <begin position="74"/>
        <end position="96"/>
    </location>
</feature>
<organism evidence="2 3">
    <name type="scientific">Aphidius gifuensis</name>
    <name type="common">Parasitoid wasp</name>
    <dbReference type="NCBI Taxonomy" id="684658"/>
    <lineage>
        <taxon>Eukaryota</taxon>
        <taxon>Metazoa</taxon>
        <taxon>Ecdysozoa</taxon>
        <taxon>Arthropoda</taxon>
        <taxon>Hexapoda</taxon>
        <taxon>Insecta</taxon>
        <taxon>Pterygota</taxon>
        <taxon>Neoptera</taxon>
        <taxon>Endopterygota</taxon>
        <taxon>Hymenoptera</taxon>
        <taxon>Apocrita</taxon>
        <taxon>Ichneumonoidea</taxon>
        <taxon>Braconidae</taxon>
        <taxon>Aphidiinae</taxon>
        <taxon>Aphidius</taxon>
    </lineage>
</organism>
<evidence type="ECO:0000313" key="3">
    <source>
        <dbReference type="Proteomes" id="UP000639338"/>
    </source>
</evidence>
<sequence length="123" mass="14364">MESLLESSSLWIDEISELLPNYTTATINYLLETIGVTTEIACVMKPNDGLFIDIINYFNELNCYLAFDNFQFQLLKIFCAILMTIVLLIFGAWHIYGKRISERFMDPAAKFDEYRNTPKYYDT</sequence>
<evidence type="ECO:0000256" key="1">
    <source>
        <dbReference type="SAM" id="Phobius"/>
    </source>
</evidence>
<name>A0A834Y417_APHGI</name>
<reference evidence="2 3" key="1">
    <citation type="submission" date="2020-08" db="EMBL/GenBank/DDBJ databases">
        <title>Aphidius gifuensis genome sequencing and assembly.</title>
        <authorList>
            <person name="Du Z."/>
        </authorList>
    </citation>
    <scope>NUCLEOTIDE SEQUENCE [LARGE SCALE GENOMIC DNA]</scope>
    <source>
        <strain evidence="2">YNYX2018</strain>
        <tissue evidence="2">Adults</tissue>
    </source>
</reference>
<dbReference type="Proteomes" id="UP000639338">
    <property type="component" value="Unassembled WGS sequence"/>
</dbReference>
<protein>
    <submittedName>
        <fullName evidence="2">Uncharacterized protein</fullName>
    </submittedName>
</protein>
<accession>A0A834Y417</accession>
<keyword evidence="3" id="KW-1185">Reference proteome</keyword>
<evidence type="ECO:0000313" key="2">
    <source>
        <dbReference type="EMBL" id="KAF7998186.1"/>
    </source>
</evidence>
<keyword evidence="1" id="KW-1133">Transmembrane helix</keyword>
<comment type="caution">
    <text evidence="2">The sequence shown here is derived from an EMBL/GenBank/DDBJ whole genome shotgun (WGS) entry which is preliminary data.</text>
</comment>
<dbReference type="EMBL" id="JACMRX010000001">
    <property type="protein sequence ID" value="KAF7998186.1"/>
    <property type="molecule type" value="Genomic_DNA"/>
</dbReference>
<keyword evidence="1" id="KW-0472">Membrane</keyword>
<dbReference type="OrthoDB" id="6411732at2759"/>